<dbReference type="InterPro" id="IPR023213">
    <property type="entry name" value="CAT-like_dom_sf"/>
</dbReference>
<evidence type="ECO:0000256" key="2">
    <source>
        <dbReference type="ARBA" id="ARBA00006432"/>
    </source>
</evidence>
<dbReference type="PROSITE" id="PS00455">
    <property type="entry name" value="AMP_BINDING"/>
    <property type="match status" value="3"/>
</dbReference>
<comment type="cofactor">
    <cofactor evidence="1">
        <name>pantetheine 4'-phosphate</name>
        <dbReference type="ChEBI" id="CHEBI:47942"/>
    </cofactor>
</comment>
<keyword evidence="4" id="KW-0597">Phosphoprotein</keyword>
<dbReference type="InterPro" id="IPR009081">
    <property type="entry name" value="PP-bd_ACP"/>
</dbReference>
<dbReference type="InterPro" id="IPR036736">
    <property type="entry name" value="ACP-like_sf"/>
</dbReference>
<dbReference type="Gene3D" id="3.30.559.10">
    <property type="entry name" value="Chloramphenicol acetyltransferase-like domain"/>
    <property type="match status" value="2"/>
</dbReference>
<dbReference type="Gene3D" id="3.30.300.30">
    <property type="match status" value="3"/>
</dbReference>
<dbReference type="PANTHER" id="PTHR45527:SF14">
    <property type="entry name" value="PLIPASTATIN SYNTHASE SUBUNIT B"/>
    <property type="match status" value="1"/>
</dbReference>
<dbReference type="SMART" id="SM00823">
    <property type="entry name" value="PKS_PP"/>
    <property type="match status" value="2"/>
</dbReference>
<dbReference type="InterPro" id="IPR045851">
    <property type="entry name" value="AMP-bd_C_sf"/>
</dbReference>
<dbReference type="SUPFAM" id="SSF47336">
    <property type="entry name" value="ACP-like"/>
    <property type="match status" value="3"/>
</dbReference>
<feature type="domain" description="Carrier" evidence="8">
    <location>
        <begin position="2749"/>
        <end position="2824"/>
    </location>
</feature>
<dbReference type="Gene3D" id="2.30.38.10">
    <property type="entry name" value="Luciferase, Domain 3"/>
    <property type="match status" value="1"/>
</dbReference>
<dbReference type="CDD" id="cd05931">
    <property type="entry name" value="FAAL"/>
    <property type="match status" value="1"/>
</dbReference>
<dbReference type="InterPro" id="IPR006162">
    <property type="entry name" value="Ppantetheine_attach_site"/>
</dbReference>
<gene>
    <name evidence="9" type="ORF">AADC60_08030</name>
</gene>
<dbReference type="Pfam" id="PF00550">
    <property type="entry name" value="PP-binding"/>
    <property type="match status" value="3"/>
</dbReference>
<dbReference type="PROSITE" id="PS00012">
    <property type="entry name" value="PHOSPHOPANTETHEINE"/>
    <property type="match status" value="2"/>
</dbReference>
<dbReference type="Pfam" id="PF00668">
    <property type="entry name" value="Condensation"/>
    <property type="match status" value="2"/>
</dbReference>
<evidence type="ECO:0000256" key="3">
    <source>
        <dbReference type="ARBA" id="ARBA00022450"/>
    </source>
</evidence>
<dbReference type="InterPro" id="IPR029058">
    <property type="entry name" value="AB_hydrolase_fold"/>
</dbReference>
<organism evidence="9 10">
    <name type="scientific">Cytobacillus pseudoceanisediminis</name>
    <dbReference type="NCBI Taxonomy" id="3051614"/>
    <lineage>
        <taxon>Bacteria</taxon>
        <taxon>Bacillati</taxon>
        <taxon>Bacillota</taxon>
        <taxon>Bacilli</taxon>
        <taxon>Bacillales</taxon>
        <taxon>Bacillaceae</taxon>
        <taxon>Cytobacillus</taxon>
    </lineage>
</organism>
<keyword evidence="3" id="KW-0596">Phosphopantetheine</keyword>
<keyword evidence="10" id="KW-1185">Reference proteome</keyword>
<dbReference type="Gene3D" id="3.40.50.1820">
    <property type="entry name" value="alpha/beta hydrolase"/>
    <property type="match status" value="1"/>
</dbReference>
<evidence type="ECO:0000313" key="10">
    <source>
        <dbReference type="Proteomes" id="UP001472074"/>
    </source>
</evidence>
<dbReference type="PANTHER" id="PTHR45527">
    <property type="entry name" value="NONRIBOSOMAL PEPTIDE SYNTHETASE"/>
    <property type="match status" value="1"/>
</dbReference>
<evidence type="ECO:0000256" key="5">
    <source>
        <dbReference type="ARBA" id="ARBA00022832"/>
    </source>
</evidence>
<evidence type="ECO:0000256" key="1">
    <source>
        <dbReference type="ARBA" id="ARBA00001957"/>
    </source>
</evidence>
<accession>A0ABZ2ZS06</accession>
<dbReference type="SUPFAM" id="SSF56801">
    <property type="entry name" value="Acetyl-CoA synthetase-like"/>
    <property type="match status" value="3"/>
</dbReference>
<dbReference type="PROSITE" id="PS50075">
    <property type="entry name" value="CARRIER"/>
    <property type="match status" value="3"/>
</dbReference>
<dbReference type="CDD" id="cd12116">
    <property type="entry name" value="A_NRPS_Ta1_like"/>
    <property type="match status" value="1"/>
</dbReference>
<reference evidence="9 10" key="1">
    <citation type="submission" date="2024-04" db="EMBL/GenBank/DDBJ databases">
        <title>Screening of coral probiotics and analysis of their probiotic properties.</title>
        <authorList>
            <person name="Wang S."/>
        </authorList>
    </citation>
    <scope>NUCLEOTIDE SEQUENCE [LARGE SCALE GENOMIC DNA]</scope>
    <source>
        <strain evidence="9 10">GXU-Z9</strain>
    </source>
</reference>
<sequence length="2858" mass="324838">MAQHSIQKTQKACNFVEILRMRAINQPNDIAYEFMINGMETTNSLTYAELDRQARLIGRLLQNIGASGERVLLLYSPGLEYIAAYFGCLYAGSVAVPAYPPSSKRLIPRLLAIAENSGAMVALTSKNLLDKMEKNYEKFPELTNLVWEATDSLSYALEKEWQEPFLTSDSLAFLQYTSGSTSAPKGVMVTHGNLIHNSKLIQNAFEQGPNDRGVIWLPPYHDMGLIGGILQPLFSGYPVTLMSPFDFMQQPIKWLEVISNTGATTSGGPNFAFDLCVKKITEEQKKSLDLSKWKVAFNGAEPIRAETLKRFAKEFSSCGFKEEAFYPCYGLAEGTLLVSGGEVKSLPTSVKFDTGKIEAMHAVEVQETLGVNSHSLIGCGKSILEQKICVVDPVTLRECPNGRMGEIWVKGPSVAKGYWNMPEKSKETFSARLQDTGEGPFLRTGDIGFWHKGELFVTGRIKDLIIIRGRNLYPQDIELTVERSYPAARPNSGAAFSVTVEDEEKLVVVQEVERTYRNLDPDKMINSITHAIIREYGVHPYAVALLKFGGVPKTSSGKIQRSIARELFLKGELNEIAIRIPSEEDSELRPIERVVMKVDNIRELPFDQRVVVVEDTLMSLLSHASGLTLSAKDIHTSVSDLGVDSMKAFEIQHSLEENWGILVSAVSFLQDMTIAQIRDLVLSKLNENELPIEIEKEGHTGGMAATKGQKGIYFHHNFAKESTAYHLARAVRITGALDANKINPIINTIVGRHEALRTTFTQNNEKELQQIISGESRFEYYYETDESLSNEEVISLIQNETQRPFNLEEGPLMRVLIIRRSKEEYLMLWVFHHIIVDLWSIDVLLSEFISLLQAEDKHPSILEQNPMQFSDFSKWQKSWVNDPKGEQHLRYWSKILEGDLPVLNLPTDYPRPALQTYQGASSTIKLNKKLINRLKELSQKYGTTLYMTLLTGYAILLNRYTGQDELIIGSPMAGRTRAEMSKLVGYITNTIPLRFKFSQDELTGDFLRQVRKQVLQSFEHQDYPFDLMLEKINLKRDPSRSPIYQTVFVMQNVGSREMGAIAAGQTGSIATWGNLNIDALPLAETSALFDLTMTVAETETGLVATMQYNNDLFSAETVNRMLQHFTQLLYSITENEQQLVGRLSMMNEQEKSELISFNKKETNQERKNLLELFEAQVLRTPFAVAVSYENLKITYEELNERTNQLARYLQKRGIQTGDKVGICVDRSLEMIVGILGILKAGAAYVPLDPAYPENRLQFIMKDSATSCLITQNHLIEKFQDQLGGSIYLIDKEWDEISKENKSALNISLPPDSLAYIIYTSGSTGLPKGVLVSHHNVVRLFESTEHWFHFDQNDVWTMFHSYAFDFSVWEIWGPLLKGGKLVIVPYWVSRNTEEFYKLLHREKVTVLNQTPSAFKQLIHVEESLNERLPLSLRYIIFGGETLLVQSLIPWIERHGDDNPKLINMYGITETTVHVTYRRITKEDMERQNSLIGEPIPDLQVYVLDKYFQPVPLGIPGEMYVGGSGVTKGYLNRLDLTEERFIINPFYSNTEEIIYRTGDLARRLANGELEYIGRIDNQVKIRGHRIELGEIEAVLTQMEEIREVVVLSNKDHLDQIALTAYVVPQDFDKRLHIQQIKSSLKRKIPEFMVPAYFVVIDSLPLNQNGKIDKNALPKPTVENFHLSSSSVSLPSSKIEKKLASIWEEVLGINNINITDNYFDIGGDSIRSLRVITLAKEQGLVFTLQDLYLHSTIKELANHLKLTMSKEVLEHVTEPFDLVSSEDLALIPDDIQDAYPLTSLQAGLVFHSEYSQDYKNYISTFRLRVHFNEDLLNKALQRLSDRHPMLRTSFEIGKYSTPLQLVYKQVNPELLVTDWRELDEKKQKELFEEFLETQKSEKFNWSKAPLLRFNVHCLTDDIFQFTLTEPFLDGWSVASLITELFKDYLDLLENPNILAKSGPKSTFRDYVAKERKVLQDESNIEFWEKELGDCTPNLLPRWGRNQTKAQLKKDRLWVKIPKEVSNGLQMMAKETSIPLKNILLGAHLRVVSMLSGQTDVLTGIFENGRLEQHQGEQVLGLFLNTLPFRAQLKSKGTWIELAQQSFDKERTLLPYRRYPLAELQRRFGGRKQLFETAFNFTHFHVYEGLTELEGLEVLDAEHTDYTFITLTAQFTVDINSENIRLGLDYNPQELDREQMDYIASYYRNVLSEMAKNPLGKYNQVPLLADKELKQILFEWNNTAEGEEDEYECIHELFERQANNFPERIAVKDGERSLSYREVNAQANQLARRLQHMGAGPDKLVGITLERSTELVIGLLAVLKSGAAYVPLDPEYPNERLEFMFEDSQLEILLTSESLINKLPALHVPILFMDREREEISKECISNLELQLSPKRLAYVIYTSGSTGKPKGVQVQHCGVVNLLQSMQKEPGIDSDDILVAVTSISFDIAALEIFLPLITGAVLVIGKNEVVRDSMHLAEFIKRENATIMQATPATWNMLVNAGWKNKNGLKILCGGEPLQHDLAKKLLEGGNLVWNLYGPTETTIWSTLHPITKADTPILIGKPIRNTRVYLLDSFDQQVPIGVIGELCIGGHGVSMGYRNRPALTKEKFIFDPYNDSQAEKVYRTGDLARFLPDGTIECLGRIDNQVKVRGFRIELGEIETLLAQHNNIKQVVVIARPDGFGENQLVAYLIPEEEREINVANIRKYLKERLPDYMVPSIYVSMEQFPLLPNGKLNRNGLPEPMPEAIKLEDDWEKPQTEIEEEVARIWGELLGLPRIGRDYDFYELGGHSLLATQLISRLRGVFGVELSLRNLLQGSTVAKMSQEIEFQLTQKKDEDLTELLELIDKLSEEEAMKLLIEKGGLK</sequence>
<evidence type="ECO:0000256" key="4">
    <source>
        <dbReference type="ARBA" id="ARBA00022553"/>
    </source>
</evidence>
<dbReference type="EMBL" id="CP151651">
    <property type="protein sequence ID" value="WZP09060.1"/>
    <property type="molecule type" value="Genomic_DNA"/>
</dbReference>
<protein>
    <submittedName>
        <fullName evidence="9">Amino acid adenylation domain-containing protein</fullName>
    </submittedName>
</protein>
<feature type="domain" description="Carrier" evidence="8">
    <location>
        <begin position="611"/>
        <end position="685"/>
    </location>
</feature>
<dbReference type="InterPro" id="IPR020806">
    <property type="entry name" value="PKS_PP-bd"/>
</dbReference>
<dbReference type="Gene3D" id="3.40.50.980">
    <property type="match status" value="2"/>
</dbReference>
<dbReference type="InterPro" id="IPR000873">
    <property type="entry name" value="AMP-dep_synth/lig_dom"/>
</dbReference>
<keyword evidence="7" id="KW-0045">Antibiotic biosynthesis</keyword>
<evidence type="ECO:0000256" key="6">
    <source>
        <dbReference type="ARBA" id="ARBA00023098"/>
    </source>
</evidence>
<dbReference type="Pfam" id="PF00501">
    <property type="entry name" value="AMP-binding"/>
    <property type="match status" value="3"/>
</dbReference>
<dbReference type="Pfam" id="PF23024">
    <property type="entry name" value="AMP-dom_DIP2-like"/>
    <property type="match status" value="1"/>
</dbReference>
<dbReference type="InterPro" id="IPR042099">
    <property type="entry name" value="ANL_N_sf"/>
</dbReference>
<dbReference type="CDD" id="cd19531">
    <property type="entry name" value="LCL_NRPS-like"/>
    <property type="match status" value="1"/>
</dbReference>
<dbReference type="Gene3D" id="1.10.1200.10">
    <property type="entry name" value="ACP-like"/>
    <property type="match status" value="2"/>
</dbReference>
<dbReference type="RefSeq" id="WP_342026023.1">
    <property type="nucleotide sequence ID" value="NZ_CP151651.1"/>
</dbReference>
<evidence type="ECO:0000313" key="9">
    <source>
        <dbReference type="EMBL" id="WZP09060.1"/>
    </source>
</evidence>
<dbReference type="Gene3D" id="3.40.50.12780">
    <property type="entry name" value="N-terminal domain of ligase-like"/>
    <property type="match status" value="2"/>
</dbReference>
<dbReference type="NCBIfam" id="NF003417">
    <property type="entry name" value="PRK04813.1"/>
    <property type="match status" value="4"/>
</dbReference>
<dbReference type="CDD" id="cd17643">
    <property type="entry name" value="A_NRPS_Cytc1-like"/>
    <property type="match status" value="1"/>
</dbReference>
<keyword evidence="5" id="KW-0276">Fatty acid metabolism</keyword>
<dbReference type="Gene3D" id="3.30.559.30">
    <property type="entry name" value="Nonribosomal peptide synthetase, condensation domain"/>
    <property type="match status" value="2"/>
</dbReference>
<dbReference type="Proteomes" id="UP001472074">
    <property type="component" value="Chromosome"/>
</dbReference>
<keyword evidence="6" id="KW-0443">Lipid metabolism</keyword>
<dbReference type="InterPro" id="IPR040097">
    <property type="entry name" value="FAAL/FAAC"/>
</dbReference>
<dbReference type="InterPro" id="IPR020845">
    <property type="entry name" value="AMP-binding_CS"/>
</dbReference>
<evidence type="ECO:0000259" key="8">
    <source>
        <dbReference type="PROSITE" id="PS50075"/>
    </source>
</evidence>
<dbReference type="Pfam" id="PF13193">
    <property type="entry name" value="AMP-binding_C"/>
    <property type="match status" value="2"/>
</dbReference>
<evidence type="ECO:0000256" key="7">
    <source>
        <dbReference type="ARBA" id="ARBA00023194"/>
    </source>
</evidence>
<proteinExistence type="inferred from homology"/>
<dbReference type="InterPro" id="IPR025110">
    <property type="entry name" value="AMP-bd_C"/>
</dbReference>
<dbReference type="NCBIfam" id="TIGR01733">
    <property type="entry name" value="AA-adenyl-dom"/>
    <property type="match status" value="2"/>
</dbReference>
<dbReference type="InterPro" id="IPR010071">
    <property type="entry name" value="AA_adenyl_dom"/>
</dbReference>
<feature type="domain" description="Carrier" evidence="8">
    <location>
        <begin position="1687"/>
        <end position="1761"/>
    </location>
</feature>
<dbReference type="InterPro" id="IPR001242">
    <property type="entry name" value="Condensation_dom"/>
</dbReference>
<comment type="similarity">
    <text evidence="2">Belongs to the ATP-dependent AMP-binding enzyme family.</text>
</comment>
<dbReference type="SUPFAM" id="SSF52777">
    <property type="entry name" value="CoA-dependent acyltransferases"/>
    <property type="match status" value="4"/>
</dbReference>
<name>A0ABZ2ZS06_9BACI</name>